<proteinExistence type="predicted"/>
<dbReference type="InterPro" id="IPR050198">
    <property type="entry name" value="Non-receptor_tyrosine_kinases"/>
</dbReference>
<keyword evidence="2" id="KW-0067">ATP-binding</keyword>
<dbReference type="Gene3D" id="1.10.510.10">
    <property type="entry name" value="Transferase(Phosphotransferase) domain 1"/>
    <property type="match status" value="1"/>
</dbReference>
<evidence type="ECO:0000313" key="4">
    <source>
        <dbReference type="EMBL" id="KAL3073781.1"/>
    </source>
</evidence>
<keyword evidence="1" id="KW-0547">Nucleotide-binding</keyword>
<dbReference type="PANTHER" id="PTHR24418">
    <property type="entry name" value="TYROSINE-PROTEIN KINASE"/>
    <property type="match status" value="1"/>
</dbReference>
<dbReference type="GO" id="GO:0005524">
    <property type="term" value="F:ATP binding"/>
    <property type="evidence" value="ECO:0007669"/>
    <property type="project" value="UniProtKB-KW"/>
</dbReference>
<feature type="domain" description="Protein kinase" evidence="3">
    <location>
        <begin position="1"/>
        <end position="147"/>
    </location>
</feature>
<reference evidence="4 5" key="1">
    <citation type="submission" date="2024-10" db="EMBL/GenBank/DDBJ databases">
        <authorList>
            <person name="Kim D."/>
        </authorList>
    </citation>
    <scope>NUCLEOTIDE SEQUENCE [LARGE SCALE GENOMIC DNA]</scope>
    <source>
        <strain evidence="4">Taebaek</strain>
    </source>
</reference>
<dbReference type="Pfam" id="PF07714">
    <property type="entry name" value="PK_Tyr_Ser-Thr"/>
    <property type="match status" value="1"/>
</dbReference>
<protein>
    <recommendedName>
        <fullName evidence="3">Protein kinase domain-containing protein</fullName>
    </recommendedName>
</protein>
<dbReference type="InterPro" id="IPR000719">
    <property type="entry name" value="Prot_kinase_dom"/>
</dbReference>
<comment type="caution">
    <text evidence="4">The sequence shown here is derived from an EMBL/GenBank/DDBJ whole genome shotgun (WGS) entry which is preliminary data.</text>
</comment>
<dbReference type="EMBL" id="JBICCN010000360">
    <property type="protein sequence ID" value="KAL3073781.1"/>
    <property type="molecule type" value="Genomic_DNA"/>
</dbReference>
<keyword evidence="5" id="KW-1185">Reference proteome</keyword>
<dbReference type="AlphaFoldDB" id="A0ABD2I8L8"/>
<dbReference type="Proteomes" id="UP001620645">
    <property type="component" value="Unassembled WGS sequence"/>
</dbReference>
<name>A0ABD2I8L8_HETSC</name>
<dbReference type="InterPro" id="IPR001245">
    <property type="entry name" value="Ser-Thr/Tyr_kinase_cat_dom"/>
</dbReference>
<evidence type="ECO:0000259" key="3">
    <source>
        <dbReference type="PROSITE" id="PS50011"/>
    </source>
</evidence>
<organism evidence="4 5">
    <name type="scientific">Heterodera schachtii</name>
    <name type="common">Sugarbeet cyst nematode worm</name>
    <name type="synonym">Tylenchus schachtii</name>
    <dbReference type="NCBI Taxonomy" id="97005"/>
    <lineage>
        <taxon>Eukaryota</taxon>
        <taxon>Metazoa</taxon>
        <taxon>Ecdysozoa</taxon>
        <taxon>Nematoda</taxon>
        <taxon>Chromadorea</taxon>
        <taxon>Rhabditida</taxon>
        <taxon>Tylenchina</taxon>
        <taxon>Tylenchomorpha</taxon>
        <taxon>Tylenchoidea</taxon>
        <taxon>Heteroderidae</taxon>
        <taxon>Heteroderinae</taxon>
        <taxon>Heterodera</taxon>
    </lineage>
</organism>
<evidence type="ECO:0000256" key="2">
    <source>
        <dbReference type="ARBA" id="ARBA00022840"/>
    </source>
</evidence>
<dbReference type="SUPFAM" id="SSF56112">
    <property type="entry name" value="Protein kinase-like (PK-like)"/>
    <property type="match status" value="1"/>
</dbReference>
<accession>A0ABD2I8L8</accession>
<dbReference type="PROSITE" id="PS50011">
    <property type="entry name" value="PROTEIN_KINASE_DOM"/>
    <property type="match status" value="1"/>
</dbReference>
<evidence type="ECO:0000313" key="5">
    <source>
        <dbReference type="Proteomes" id="UP001620645"/>
    </source>
</evidence>
<sequence>MKRIVQEDLQERLQKEKTALFKKDVWRDEQPDRRFLRRLKGFWKLATSRSPHFEAVDHRNIIKFYGIAMTREHVMLVFELASDGSLLHFLKTYQRPSDVKWTMCVDTASGLAYIHEMGIVHCSWPRAIAWCPTEWSRYQTSACPTKP</sequence>
<gene>
    <name evidence="4" type="ORF">niasHS_016620</name>
</gene>
<evidence type="ECO:0000256" key="1">
    <source>
        <dbReference type="ARBA" id="ARBA00022741"/>
    </source>
</evidence>
<dbReference type="InterPro" id="IPR011009">
    <property type="entry name" value="Kinase-like_dom_sf"/>
</dbReference>